<reference evidence="2 3" key="1">
    <citation type="submission" date="2021-03" db="EMBL/GenBank/DDBJ databases">
        <title>Complete genome of Polaribacter_sp.G4M1.</title>
        <authorList>
            <person name="Jeong S.W."/>
            <person name="Bae J.W."/>
        </authorList>
    </citation>
    <scope>NUCLEOTIDE SEQUENCE [LARGE SCALE GENOMIC DNA]</scope>
    <source>
        <strain evidence="2 3">G4M1</strain>
    </source>
</reference>
<feature type="signal peptide" evidence="1">
    <location>
        <begin position="1"/>
        <end position="20"/>
    </location>
</feature>
<keyword evidence="3" id="KW-1185">Reference proteome</keyword>
<dbReference type="InterPro" id="IPR021109">
    <property type="entry name" value="Peptidase_aspartic_dom_sf"/>
</dbReference>
<dbReference type="Proteomes" id="UP000663935">
    <property type="component" value="Chromosome"/>
</dbReference>
<dbReference type="EMBL" id="CP071795">
    <property type="protein sequence ID" value="QTD39209.1"/>
    <property type="molecule type" value="Genomic_DNA"/>
</dbReference>
<evidence type="ECO:0000313" key="2">
    <source>
        <dbReference type="EMBL" id="QTD39209.1"/>
    </source>
</evidence>
<organism evidence="2 3">
    <name type="scientific">Polaribacter batillariae</name>
    <dbReference type="NCBI Taxonomy" id="2808900"/>
    <lineage>
        <taxon>Bacteria</taxon>
        <taxon>Pseudomonadati</taxon>
        <taxon>Bacteroidota</taxon>
        <taxon>Flavobacteriia</taxon>
        <taxon>Flavobacteriales</taxon>
        <taxon>Flavobacteriaceae</taxon>
    </lineage>
</organism>
<name>A0ABX7T2N3_9FLAO</name>
<feature type="chain" id="PRO_5045855762" evidence="1">
    <location>
        <begin position="21"/>
        <end position="310"/>
    </location>
</feature>
<protein>
    <submittedName>
        <fullName evidence="2">Retropepsin-like domain-containing protein</fullName>
    </submittedName>
</protein>
<dbReference type="Pfam" id="PF13650">
    <property type="entry name" value="Asp_protease_2"/>
    <property type="match status" value="1"/>
</dbReference>
<evidence type="ECO:0000313" key="3">
    <source>
        <dbReference type="Proteomes" id="UP000663935"/>
    </source>
</evidence>
<evidence type="ECO:0000256" key="1">
    <source>
        <dbReference type="SAM" id="SignalP"/>
    </source>
</evidence>
<proteinExistence type="predicted"/>
<dbReference type="RefSeq" id="WP_207973317.1">
    <property type="nucleotide sequence ID" value="NZ_CP071795.1"/>
</dbReference>
<gene>
    <name evidence="2" type="ORF">JL193_08225</name>
</gene>
<dbReference type="Gene3D" id="2.40.70.10">
    <property type="entry name" value="Acid Proteases"/>
    <property type="match status" value="1"/>
</dbReference>
<accession>A0ABX7T2N3</accession>
<keyword evidence="1" id="KW-0732">Signal</keyword>
<sequence>MKTKTFTIFFFLLFFQNLFAQKNELITSIPFELKEDGRIYIKAKINKSDTLTFLFDSGAKSVVIVDSIARNSLKLKFDGKDINIGSYGESTVESSSKNTLIFGNQKIDNLTLYSIPYSTKKKFDGIIGCEIIKKYVVEVNYDSKMILFYNKENYNYNGNGEKLNVKFIDDIPTVGFTFKLRKYYHKGQMSWDTGSNGDINFTTQFTENNKLYYDMPILGESESISSDGNMSKELIGLINQVNLGDYEFYKIPCTLTTNESNVNDSKKVDGAFGNRFLKRFNAVYVLGNNIIYITPNHYLHSPYYDFLMGK</sequence>